<dbReference type="SUPFAM" id="SSF56235">
    <property type="entry name" value="N-terminal nucleophile aminohydrolases (Ntn hydrolases)"/>
    <property type="match status" value="1"/>
</dbReference>
<dbReference type="RefSeq" id="WP_162900482.1">
    <property type="nucleotide sequence ID" value="NZ_CP023036.1"/>
</dbReference>
<dbReference type="EMBL" id="CP023036">
    <property type="protein sequence ID" value="AXY23285.1"/>
    <property type="molecule type" value="Genomic_DNA"/>
</dbReference>
<dbReference type="AlphaFoldDB" id="A0A347WEJ2"/>
<evidence type="ECO:0000313" key="2">
    <source>
        <dbReference type="Proteomes" id="UP000264120"/>
    </source>
</evidence>
<organism evidence="1 2">
    <name type="scientific">Komagataeibacter saccharivorans</name>
    <dbReference type="NCBI Taxonomy" id="265959"/>
    <lineage>
        <taxon>Bacteria</taxon>
        <taxon>Pseudomonadati</taxon>
        <taxon>Pseudomonadota</taxon>
        <taxon>Alphaproteobacteria</taxon>
        <taxon>Acetobacterales</taxon>
        <taxon>Acetobacteraceae</taxon>
        <taxon>Komagataeibacter</taxon>
    </lineage>
</organism>
<accession>A0A347WEJ2</accession>
<name>A0A347WEJ2_9PROT</name>
<protein>
    <submittedName>
        <fullName evidence="1">Uncharacterized protein</fullName>
    </submittedName>
</protein>
<gene>
    <name evidence="1" type="ORF">CD178_02538</name>
</gene>
<dbReference type="Proteomes" id="UP000264120">
    <property type="component" value="Chromosome"/>
</dbReference>
<evidence type="ECO:0000313" key="1">
    <source>
        <dbReference type="EMBL" id="AXY23285.1"/>
    </source>
</evidence>
<dbReference type="KEGG" id="ksc:CD178_02538"/>
<proteinExistence type="predicted"/>
<reference evidence="1 2" key="1">
    <citation type="submission" date="2017-08" db="EMBL/GenBank/DDBJ databases">
        <title>Complete genome sequence of Gluconacetobacter saccharivorans CV1 isolated from Fermented Vinegar.</title>
        <authorList>
            <person name="Kim S.-Y."/>
        </authorList>
    </citation>
    <scope>NUCLEOTIDE SEQUENCE [LARGE SCALE GENOMIC DNA]</scope>
    <source>
        <strain evidence="1 2">CV1</strain>
    </source>
</reference>
<dbReference type="InterPro" id="IPR029055">
    <property type="entry name" value="Ntn_hydrolases_N"/>
</dbReference>
<sequence>MTAIFAYAKGNNSAIASDRKRTCREGVILYEDVKKVARWRDSIPFSGAGASGFIDKIRNYLTDDAANKDYPISSTGIKDALDSATRNIKSELRESGKSDDEIYKLVHGTIIAAFPSYLTEDSFIFKYSLRDEKGSKILSTITTAGSDTDAFQIIAIGELSSQSASAAFNLDIWAANCIKTAHLACPKYVSASFDLNYTSVTEEGNFQHIEDGYSAFPISPNARFTISW</sequence>
<keyword evidence="2" id="KW-1185">Reference proteome</keyword>